<feature type="domain" description="HPt" evidence="2">
    <location>
        <begin position="8"/>
        <end position="99"/>
    </location>
</feature>
<dbReference type="InterPro" id="IPR036641">
    <property type="entry name" value="HPT_dom_sf"/>
</dbReference>
<sequence length="99" mass="11297">MERIIVTVDADLEDLIPGFLENRYRDIRALKEKLEYNDYQSIAITGHSMKGFGAGYGFDEISKIGAELEQAAKQGQSLEVAKKITEFEDYMGKIEIRFE</sequence>
<comment type="caution">
    <text evidence="3">The sequence shown here is derived from an EMBL/GenBank/DDBJ whole genome shotgun (WGS) entry which is preliminary data.</text>
</comment>
<evidence type="ECO:0000259" key="2">
    <source>
        <dbReference type="PROSITE" id="PS50894"/>
    </source>
</evidence>
<proteinExistence type="predicted"/>
<dbReference type="SUPFAM" id="SSF47226">
    <property type="entry name" value="Histidine-containing phosphotransfer domain, HPT domain"/>
    <property type="match status" value="1"/>
</dbReference>
<dbReference type="OrthoDB" id="9792360at2"/>
<dbReference type="InterPro" id="IPR008207">
    <property type="entry name" value="Sig_transdc_His_kin_Hpt_dom"/>
</dbReference>
<keyword evidence="4" id="KW-1185">Reference proteome</keyword>
<evidence type="ECO:0000313" key="4">
    <source>
        <dbReference type="Proteomes" id="UP000094296"/>
    </source>
</evidence>
<gene>
    <name evidence="3" type="ORF">BHF68_01570</name>
</gene>
<name>A0A1E5G5F6_9FIRM</name>
<protein>
    <submittedName>
        <fullName evidence="3">Phosphotransferase</fullName>
    </submittedName>
</protein>
<dbReference type="PROSITE" id="PS50894">
    <property type="entry name" value="HPT"/>
    <property type="match status" value="1"/>
</dbReference>
<dbReference type="AlphaFoldDB" id="A0A1E5G5F6"/>
<dbReference type="EMBL" id="MIJE01000001">
    <property type="protein sequence ID" value="OEF98393.1"/>
    <property type="molecule type" value="Genomic_DNA"/>
</dbReference>
<keyword evidence="1" id="KW-0597">Phosphoprotein</keyword>
<dbReference type="Pfam" id="PF01627">
    <property type="entry name" value="Hpt"/>
    <property type="match status" value="1"/>
</dbReference>
<accession>A0A1E5G5F6</accession>
<feature type="modified residue" description="Phosphohistidine" evidence="1">
    <location>
        <position position="47"/>
    </location>
</feature>
<reference evidence="3 4" key="1">
    <citation type="submission" date="2016-09" db="EMBL/GenBank/DDBJ databases">
        <title>Draft genome sequence for the type strain of Desulfuribacillus alkaliarsenatis AHT28, an obligately anaerobic, sulfidogenic bacterium isolated from Russian soda lake sediments.</title>
        <authorList>
            <person name="Abin C.A."/>
            <person name="Hollibaugh J.T."/>
        </authorList>
    </citation>
    <scope>NUCLEOTIDE SEQUENCE [LARGE SCALE GENOMIC DNA]</scope>
    <source>
        <strain evidence="3 4">AHT28</strain>
    </source>
</reference>
<evidence type="ECO:0000256" key="1">
    <source>
        <dbReference type="PROSITE-ProRule" id="PRU00110"/>
    </source>
</evidence>
<dbReference type="STRING" id="766136.BHF68_01570"/>
<organism evidence="3 4">
    <name type="scientific">Desulfuribacillus alkaliarsenatis</name>
    <dbReference type="NCBI Taxonomy" id="766136"/>
    <lineage>
        <taxon>Bacteria</taxon>
        <taxon>Bacillati</taxon>
        <taxon>Bacillota</taxon>
        <taxon>Desulfuribacillia</taxon>
        <taxon>Desulfuribacillales</taxon>
        <taxon>Desulfuribacillaceae</taxon>
        <taxon>Desulfuribacillus</taxon>
    </lineage>
</organism>
<dbReference type="Proteomes" id="UP000094296">
    <property type="component" value="Unassembled WGS sequence"/>
</dbReference>
<evidence type="ECO:0000313" key="3">
    <source>
        <dbReference type="EMBL" id="OEF98393.1"/>
    </source>
</evidence>
<keyword evidence="3" id="KW-0808">Transferase</keyword>
<dbReference type="GO" id="GO:0016740">
    <property type="term" value="F:transferase activity"/>
    <property type="evidence" value="ECO:0007669"/>
    <property type="project" value="UniProtKB-KW"/>
</dbReference>
<dbReference type="Gene3D" id="1.20.120.160">
    <property type="entry name" value="HPT domain"/>
    <property type="match status" value="1"/>
</dbReference>
<dbReference type="GO" id="GO:0000160">
    <property type="term" value="P:phosphorelay signal transduction system"/>
    <property type="evidence" value="ECO:0007669"/>
    <property type="project" value="InterPro"/>
</dbReference>
<dbReference type="RefSeq" id="WP_069641885.1">
    <property type="nucleotide sequence ID" value="NZ_MIJE01000001.1"/>
</dbReference>